<proteinExistence type="predicted"/>
<evidence type="ECO:0000313" key="2">
    <source>
        <dbReference type="Proteomes" id="UP000632849"/>
    </source>
</evidence>
<dbReference type="Proteomes" id="UP000632849">
    <property type="component" value="Unassembled WGS sequence"/>
</dbReference>
<organism evidence="1 2">
    <name type="scientific">Streptomyces filamentosus</name>
    <name type="common">Streptomyces roseosporus</name>
    <dbReference type="NCBI Taxonomy" id="67294"/>
    <lineage>
        <taxon>Bacteria</taxon>
        <taxon>Bacillati</taxon>
        <taxon>Actinomycetota</taxon>
        <taxon>Actinomycetes</taxon>
        <taxon>Kitasatosporales</taxon>
        <taxon>Streptomycetaceae</taxon>
        <taxon>Streptomyces</taxon>
    </lineage>
</organism>
<evidence type="ECO:0000313" key="1">
    <source>
        <dbReference type="EMBL" id="GHG15471.1"/>
    </source>
</evidence>
<protein>
    <submittedName>
        <fullName evidence="1">Uncharacterized protein</fullName>
    </submittedName>
</protein>
<reference evidence="1" key="2">
    <citation type="submission" date="2020-09" db="EMBL/GenBank/DDBJ databases">
        <authorList>
            <person name="Sun Q."/>
            <person name="Ohkuma M."/>
        </authorList>
    </citation>
    <scope>NUCLEOTIDE SEQUENCE</scope>
    <source>
        <strain evidence="1">JCM 4122</strain>
    </source>
</reference>
<name>A0A919BTK5_STRFL</name>
<sequence>MDAREGLVSDTKSALRFAEDVAEHELEIVLDQGVHRHLRFKAPDHSFYWFEIVTWPGSLVIRGDVSDHAFSQQTTYMLSLAEDMLPYFRGNGLNPSYWAQKVRGGEGVTRFSSDAFRRQVVEELKTYGADSKLMAAVREELLEGFSFGGEEAAREALDSFSFGDFRFHDIFEWDLTEPTPQFLWCLRAILWGIARYDEVKAEIAAEAAS</sequence>
<dbReference type="AlphaFoldDB" id="A0A919BTK5"/>
<keyword evidence="2" id="KW-1185">Reference proteome</keyword>
<reference evidence="1" key="1">
    <citation type="journal article" date="2014" name="Int. J. Syst. Evol. Microbiol.">
        <title>Complete genome sequence of Corynebacterium casei LMG S-19264T (=DSM 44701T), isolated from a smear-ripened cheese.</title>
        <authorList>
            <consortium name="US DOE Joint Genome Institute (JGI-PGF)"/>
            <person name="Walter F."/>
            <person name="Albersmeier A."/>
            <person name="Kalinowski J."/>
            <person name="Ruckert C."/>
        </authorList>
    </citation>
    <scope>NUCLEOTIDE SEQUENCE</scope>
    <source>
        <strain evidence="1">JCM 4122</strain>
    </source>
</reference>
<accession>A0A919BTK5</accession>
<comment type="caution">
    <text evidence="1">The sequence shown here is derived from an EMBL/GenBank/DDBJ whole genome shotgun (WGS) entry which is preliminary data.</text>
</comment>
<dbReference type="EMBL" id="BNBE01000003">
    <property type="protein sequence ID" value="GHG15471.1"/>
    <property type="molecule type" value="Genomic_DNA"/>
</dbReference>
<gene>
    <name evidence="1" type="ORF">GCM10017667_56300</name>
</gene>